<keyword evidence="2" id="KW-1185">Reference proteome</keyword>
<organism evidence="1 2">
    <name type="scientific">Batrachochytrium dendrobatidis (strain JAM81 / FGSC 10211)</name>
    <name type="common">Frog chytrid fungus</name>
    <dbReference type="NCBI Taxonomy" id="684364"/>
    <lineage>
        <taxon>Eukaryota</taxon>
        <taxon>Fungi</taxon>
        <taxon>Fungi incertae sedis</taxon>
        <taxon>Chytridiomycota</taxon>
        <taxon>Chytridiomycota incertae sedis</taxon>
        <taxon>Chytridiomycetes</taxon>
        <taxon>Rhizophydiales</taxon>
        <taxon>Rhizophydiales incertae sedis</taxon>
        <taxon>Batrachochytrium</taxon>
    </lineage>
</organism>
<dbReference type="GO" id="GO:0006103">
    <property type="term" value="P:2-oxoglutarate metabolic process"/>
    <property type="evidence" value="ECO:0000318"/>
    <property type="project" value="GO_Central"/>
</dbReference>
<dbReference type="GO" id="GO:0045252">
    <property type="term" value="C:oxoglutarate dehydrogenase complex"/>
    <property type="evidence" value="ECO:0000318"/>
    <property type="project" value="GO_Central"/>
</dbReference>
<dbReference type="OrthoDB" id="2116030at2759"/>
<dbReference type="InParanoid" id="F4NTY1"/>
<dbReference type="AlphaFoldDB" id="F4NTY1"/>
<dbReference type="Proteomes" id="UP000007241">
    <property type="component" value="Unassembled WGS sequence"/>
</dbReference>
<proteinExistence type="predicted"/>
<accession>F4NTY1</accession>
<dbReference type="HOGENOM" id="CLU_2542214_0_0_1"/>
<reference evidence="1 2" key="1">
    <citation type="submission" date="2009-12" db="EMBL/GenBank/DDBJ databases">
        <title>The draft genome of Batrachochytrium dendrobatidis.</title>
        <authorList>
            <consortium name="US DOE Joint Genome Institute (JGI-PGF)"/>
            <person name="Kuo A."/>
            <person name="Salamov A."/>
            <person name="Schmutz J."/>
            <person name="Lucas S."/>
            <person name="Pitluck S."/>
            <person name="Rosenblum E."/>
            <person name="Stajich J."/>
            <person name="Eisen M."/>
            <person name="Grigoriev I.V."/>
        </authorList>
    </citation>
    <scope>NUCLEOTIDE SEQUENCE [LARGE SCALE GENOMIC DNA]</scope>
    <source>
        <strain evidence="2">JAM81 / FGSC 10211</strain>
    </source>
</reference>
<dbReference type="GeneID" id="18242009"/>
<dbReference type="RefSeq" id="XP_006676420.1">
    <property type="nucleotide sequence ID" value="XM_006676357.1"/>
</dbReference>
<evidence type="ECO:0000313" key="2">
    <source>
        <dbReference type="Proteomes" id="UP000007241"/>
    </source>
</evidence>
<dbReference type="STRING" id="684364.F4NTY1"/>
<protein>
    <submittedName>
        <fullName evidence="1">Uncharacterized protein</fullName>
    </submittedName>
</protein>
<dbReference type="EMBL" id="GL882879">
    <property type="protein sequence ID" value="EGF84372.1"/>
    <property type="molecule type" value="Genomic_DNA"/>
</dbReference>
<sequence length="83" mass="9161">MAAHRHIPLIRFLGSRKNITHTPNASTISSNPVLPTVSMNKTGRVISYEWLSQLPGRYQPLPFSDAELQAIDAGGAGYHIRHV</sequence>
<name>F4NTY1_BATDJ</name>
<evidence type="ECO:0000313" key="1">
    <source>
        <dbReference type="EMBL" id="EGF84372.1"/>
    </source>
</evidence>
<gene>
    <name evidence="1" type="ORF">BATDEDRAFT_85277</name>
</gene>